<feature type="domain" description="Egal-1 winged helix" evidence="2">
    <location>
        <begin position="16"/>
        <end position="85"/>
    </location>
</feature>
<reference evidence="3 4" key="1">
    <citation type="journal article" date="2018" name="Sci. Rep.">
        <title>Genomic signatures of local adaptation to the degree of environmental predictability in rotifers.</title>
        <authorList>
            <person name="Franch-Gras L."/>
            <person name="Hahn C."/>
            <person name="Garcia-Roger E.M."/>
            <person name="Carmona M.J."/>
            <person name="Serra M."/>
            <person name="Gomez A."/>
        </authorList>
    </citation>
    <scope>NUCLEOTIDE SEQUENCE [LARGE SCALE GENOMIC DNA]</scope>
    <source>
        <strain evidence="3">HYR1</strain>
    </source>
</reference>
<protein>
    <submittedName>
        <fullName evidence="3">Expressed conserved</fullName>
    </submittedName>
</protein>
<evidence type="ECO:0000313" key="4">
    <source>
        <dbReference type="Proteomes" id="UP000276133"/>
    </source>
</evidence>
<evidence type="ECO:0000256" key="1">
    <source>
        <dbReference type="SAM" id="MobiDB-lite"/>
    </source>
</evidence>
<dbReference type="Proteomes" id="UP000276133">
    <property type="component" value="Unassembled WGS sequence"/>
</dbReference>
<dbReference type="STRING" id="10195.A0A3M7R1K3"/>
<dbReference type="Pfam" id="PF23713">
    <property type="entry name" value="WHD_Egal"/>
    <property type="match status" value="3"/>
</dbReference>
<evidence type="ECO:0000313" key="3">
    <source>
        <dbReference type="EMBL" id="RNA17095.1"/>
    </source>
</evidence>
<feature type="domain" description="Egal-1 winged helix" evidence="2">
    <location>
        <begin position="313"/>
        <end position="377"/>
    </location>
</feature>
<gene>
    <name evidence="3" type="ORF">BpHYR1_046351</name>
</gene>
<sequence length="415" mass="45347">MEKAHDISLDEPCVAHQAILFMLDVLMRDNKQTLTLEELYDSFGDKSFTPQMLRAVGGNEQGLRQFLSRYPSLFTVSGDLISANSGGSQLPRLSGTPERYLRKKTKTGSDPNDSSSSGDINSSSSSSSSTPNGQVDAQESSKTMKEIEQEAIAFFRKQMNKREEDWLPIVSVAGHASQSSGDIRKFVGPQNEFKQFLLKYPHVFVVREDYCGLKGRADVSSAPFPPPSPPPKRRLPTTVALGNGVLTRTHSFKQTNRYSACVLPTTPTSLASSLIHSSSTMLNTAGMAPPLITASQSMSVTSQKPRLTPVEVKAVHYVMRILHKNGRMLLQTIPGLISRAPEQVSNTVGFTREDLIQFFKRHSAIFQLHPDGCVSVKQDAVKALILKDAAGTNGSVPVSSANGAFVGQENPEFRF</sequence>
<keyword evidence="4" id="KW-1185">Reference proteome</keyword>
<feature type="domain" description="Egal-1 winged helix" evidence="2">
    <location>
        <begin position="149"/>
        <end position="215"/>
    </location>
</feature>
<dbReference type="EMBL" id="REGN01004533">
    <property type="protein sequence ID" value="RNA17095.1"/>
    <property type="molecule type" value="Genomic_DNA"/>
</dbReference>
<organism evidence="3 4">
    <name type="scientific">Brachionus plicatilis</name>
    <name type="common">Marine rotifer</name>
    <name type="synonym">Brachionus muelleri</name>
    <dbReference type="NCBI Taxonomy" id="10195"/>
    <lineage>
        <taxon>Eukaryota</taxon>
        <taxon>Metazoa</taxon>
        <taxon>Spiralia</taxon>
        <taxon>Gnathifera</taxon>
        <taxon>Rotifera</taxon>
        <taxon>Eurotatoria</taxon>
        <taxon>Monogononta</taxon>
        <taxon>Pseudotrocha</taxon>
        <taxon>Ploima</taxon>
        <taxon>Brachionidae</taxon>
        <taxon>Brachionus</taxon>
    </lineage>
</organism>
<feature type="region of interest" description="Disordered" evidence="1">
    <location>
        <begin position="85"/>
        <end position="143"/>
    </location>
</feature>
<evidence type="ECO:0000259" key="2">
    <source>
        <dbReference type="Pfam" id="PF23713"/>
    </source>
</evidence>
<name>A0A3M7R1K3_BRAPC</name>
<feature type="compositionally biased region" description="Low complexity" evidence="1">
    <location>
        <begin position="108"/>
        <end position="133"/>
    </location>
</feature>
<accession>A0A3M7R1K3</accession>
<dbReference type="AlphaFoldDB" id="A0A3M7R1K3"/>
<proteinExistence type="predicted"/>
<dbReference type="InterPro" id="IPR056589">
    <property type="entry name" value="WH_Egal-1"/>
</dbReference>
<dbReference type="OrthoDB" id="26838at2759"/>
<comment type="caution">
    <text evidence="3">The sequence shown here is derived from an EMBL/GenBank/DDBJ whole genome shotgun (WGS) entry which is preliminary data.</text>
</comment>